<sequence length="104" mass="12523">MKYLCNDMHYLMNLCKDKMQVYEKMLNSLLREYKDEKETDVIALCVDIVDATRKHECVETLYYQARSNSRLLITAETVLLLRTSKMFDWIKFISIEEEENDCYM</sequence>
<dbReference type="EMBL" id="BK032734">
    <property type="protein sequence ID" value="DAF57546.1"/>
    <property type="molecule type" value="Genomic_DNA"/>
</dbReference>
<proteinExistence type="predicted"/>
<keyword evidence="1" id="KW-0175">Coiled coil</keyword>
<evidence type="ECO:0000256" key="1">
    <source>
        <dbReference type="SAM" id="Coils"/>
    </source>
</evidence>
<reference evidence="2" key="1">
    <citation type="journal article" date="2021" name="Proc. Natl. Acad. Sci. U.S.A.">
        <title>A Catalog of Tens of Thousands of Viruses from Human Metagenomes Reveals Hidden Associations with Chronic Diseases.</title>
        <authorList>
            <person name="Tisza M.J."/>
            <person name="Buck C.B."/>
        </authorList>
    </citation>
    <scope>NUCLEOTIDE SEQUENCE</scope>
    <source>
        <strain evidence="2">CtqfO1</strain>
    </source>
</reference>
<evidence type="ECO:0000313" key="2">
    <source>
        <dbReference type="EMBL" id="DAF57546.1"/>
    </source>
</evidence>
<organism evidence="2">
    <name type="scientific">Myoviridae sp. ctqfO1</name>
    <dbReference type="NCBI Taxonomy" id="2827710"/>
    <lineage>
        <taxon>Viruses</taxon>
        <taxon>Duplodnaviria</taxon>
        <taxon>Heunggongvirae</taxon>
        <taxon>Uroviricota</taxon>
        <taxon>Caudoviricetes</taxon>
    </lineage>
</organism>
<feature type="coiled-coil region" evidence="1">
    <location>
        <begin position="12"/>
        <end position="39"/>
    </location>
</feature>
<accession>A0A8S5T439</accession>
<name>A0A8S5T439_9CAUD</name>
<protein>
    <submittedName>
        <fullName evidence="2">Uncharacterized protein</fullName>
    </submittedName>
</protein>